<dbReference type="PANTHER" id="PTHR43072:SF23">
    <property type="entry name" value="UPF0039 PROTEIN C11D3.02C"/>
    <property type="match status" value="1"/>
</dbReference>
<keyword evidence="1 4" id="KW-0808">Transferase</keyword>
<protein>
    <submittedName>
        <fullName evidence="4">N-acetyltransferase family protein</fullName>
    </submittedName>
</protein>
<dbReference type="PROSITE" id="PS51186">
    <property type="entry name" value="GNAT"/>
    <property type="match status" value="1"/>
</dbReference>
<evidence type="ECO:0000256" key="1">
    <source>
        <dbReference type="ARBA" id="ARBA00022679"/>
    </source>
</evidence>
<dbReference type="OrthoDB" id="9799096at2"/>
<keyword evidence="2" id="KW-0012">Acyltransferase</keyword>
<dbReference type="InterPro" id="IPR016181">
    <property type="entry name" value="Acyl_CoA_acyltransferase"/>
</dbReference>
<dbReference type="Proteomes" id="UP000298337">
    <property type="component" value="Unassembled WGS sequence"/>
</dbReference>
<sequence>MELQPLTAAHWLMVRAIYEAGIATGNATFTTHAPTWDEWDQGHLRHSRLVAVGANGHVLGWAALSPVSGRCVYGGVAEISVYVGASARGQGVGQALLAALITESEANGIWTLQAGIFPENTASIAIHSKAGFREVGRRERIGQLHGVWRDTVLLERRSTMVGSESAYTPAAPDSY</sequence>
<evidence type="ECO:0000259" key="3">
    <source>
        <dbReference type="PROSITE" id="PS51186"/>
    </source>
</evidence>
<evidence type="ECO:0000256" key="2">
    <source>
        <dbReference type="ARBA" id="ARBA00023315"/>
    </source>
</evidence>
<name>A0A4Z0P9H2_9BACT</name>
<gene>
    <name evidence="4" type="ORF">EU556_13045</name>
</gene>
<dbReference type="GO" id="GO:0016747">
    <property type="term" value="F:acyltransferase activity, transferring groups other than amino-acyl groups"/>
    <property type="evidence" value="ECO:0007669"/>
    <property type="project" value="InterPro"/>
</dbReference>
<comment type="caution">
    <text evidence="4">The sequence shown here is derived from an EMBL/GenBank/DDBJ whole genome shotgun (WGS) entry which is preliminary data.</text>
</comment>
<dbReference type="PANTHER" id="PTHR43072">
    <property type="entry name" value="N-ACETYLTRANSFERASE"/>
    <property type="match status" value="1"/>
</dbReference>
<organism evidence="4 5">
    <name type="scientific">Hymenobacter fodinae</name>
    <dbReference type="NCBI Taxonomy" id="2510796"/>
    <lineage>
        <taxon>Bacteria</taxon>
        <taxon>Pseudomonadati</taxon>
        <taxon>Bacteroidota</taxon>
        <taxon>Cytophagia</taxon>
        <taxon>Cytophagales</taxon>
        <taxon>Hymenobacteraceae</taxon>
        <taxon>Hymenobacter</taxon>
    </lineage>
</organism>
<evidence type="ECO:0000313" key="5">
    <source>
        <dbReference type="Proteomes" id="UP000298337"/>
    </source>
</evidence>
<dbReference type="RefSeq" id="WP_135434529.1">
    <property type="nucleotide sequence ID" value="NZ_SRLA01000002.1"/>
</dbReference>
<dbReference type="CDD" id="cd04301">
    <property type="entry name" value="NAT_SF"/>
    <property type="match status" value="1"/>
</dbReference>
<feature type="domain" description="N-acetyltransferase" evidence="3">
    <location>
        <begin position="1"/>
        <end position="153"/>
    </location>
</feature>
<dbReference type="Pfam" id="PF00583">
    <property type="entry name" value="Acetyltransf_1"/>
    <property type="match status" value="1"/>
</dbReference>
<dbReference type="EMBL" id="SRLA01000002">
    <property type="protein sequence ID" value="TGE08620.1"/>
    <property type="molecule type" value="Genomic_DNA"/>
</dbReference>
<dbReference type="AlphaFoldDB" id="A0A4Z0P9H2"/>
<evidence type="ECO:0000313" key="4">
    <source>
        <dbReference type="EMBL" id="TGE08620.1"/>
    </source>
</evidence>
<accession>A0A4Z0P9H2</accession>
<dbReference type="Gene3D" id="3.40.630.30">
    <property type="match status" value="1"/>
</dbReference>
<keyword evidence="5" id="KW-1185">Reference proteome</keyword>
<reference evidence="4 5" key="1">
    <citation type="submission" date="2019-04" db="EMBL/GenBank/DDBJ databases">
        <authorList>
            <person name="Feng G."/>
            <person name="Zhang J."/>
            <person name="Zhu H."/>
        </authorList>
    </citation>
    <scope>NUCLEOTIDE SEQUENCE [LARGE SCALE GENOMIC DNA]</scope>
    <source>
        <strain evidence="4 5">92R-1</strain>
    </source>
</reference>
<dbReference type="SUPFAM" id="SSF55729">
    <property type="entry name" value="Acyl-CoA N-acyltransferases (Nat)"/>
    <property type="match status" value="1"/>
</dbReference>
<dbReference type="InterPro" id="IPR000182">
    <property type="entry name" value="GNAT_dom"/>
</dbReference>
<proteinExistence type="predicted"/>